<comment type="function">
    <text evidence="8">Essential cell division protein that stabilizes the FtsZ protofilaments by cross-linking them and that serves as a cytoplasmic membrane anchor for the Z ring. Also required for the recruitment to the septal ring of downstream cell division proteins.</text>
</comment>
<keyword evidence="6 9" id="KW-0472">Membrane</keyword>
<gene>
    <name evidence="12" type="ORF">DKW60_13760</name>
</gene>
<evidence type="ECO:0000256" key="9">
    <source>
        <dbReference type="RuleBase" id="RU003613"/>
    </source>
</evidence>
<dbReference type="SMART" id="SM00771">
    <property type="entry name" value="ZipA_C"/>
    <property type="match status" value="1"/>
</dbReference>
<dbReference type="PANTHER" id="PTHR38685">
    <property type="entry name" value="CELL DIVISION PROTEIN ZIPA"/>
    <property type="match status" value="1"/>
</dbReference>
<dbReference type="Proteomes" id="UP000245539">
    <property type="component" value="Unassembled WGS sequence"/>
</dbReference>
<evidence type="ECO:0000313" key="12">
    <source>
        <dbReference type="EMBL" id="PWQ95767.1"/>
    </source>
</evidence>
<evidence type="ECO:0000256" key="2">
    <source>
        <dbReference type="ARBA" id="ARBA00022519"/>
    </source>
</evidence>
<evidence type="ECO:0000259" key="11">
    <source>
        <dbReference type="SMART" id="SM00771"/>
    </source>
</evidence>
<keyword evidence="1 9" id="KW-1003">Cell membrane</keyword>
<dbReference type="AlphaFoldDB" id="A0A317CBM4"/>
<comment type="subcellular location">
    <subcellularLocation>
        <location evidence="9">Cell inner membrane</location>
        <topology evidence="9">Single-pass type I membrane protein</topology>
    </subcellularLocation>
</comment>
<reference evidence="12 13" key="1">
    <citation type="submission" date="2018-05" db="EMBL/GenBank/DDBJ databases">
        <title>Leucothrix arctica sp. nov., isolated from Arctic seawater.</title>
        <authorList>
            <person name="Choi A."/>
            <person name="Baek K."/>
        </authorList>
    </citation>
    <scope>NUCLEOTIDE SEQUENCE [LARGE SCALE GENOMIC DNA]</scope>
    <source>
        <strain evidence="12 13">JCM 18388</strain>
    </source>
</reference>
<accession>A0A317CBM4</accession>
<keyword evidence="4 9" id="KW-0812">Transmembrane</keyword>
<keyword evidence="13" id="KW-1185">Reference proteome</keyword>
<evidence type="ECO:0000256" key="5">
    <source>
        <dbReference type="ARBA" id="ARBA00022989"/>
    </source>
</evidence>
<proteinExistence type="inferred from homology"/>
<evidence type="ECO:0000256" key="7">
    <source>
        <dbReference type="ARBA" id="ARBA00023306"/>
    </source>
</evidence>
<keyword evidence="2 9" id="KW-0997">Cell inner membrane</keyword>
<evidence type="ECO:0000256" key="6">
    <source>
        <dbReference type="ARBA" id="ARBA00023136"/>
    </source>
</evidence>
<dbReference type="InterPro" id="IPR011919">
    <property type="entry name" value="Cell_div_ZipA"/>
</dbReference>
<keyword evidence="3 8" id="KW-0132">Cell division</keyword>
<dbReference type="InterPro" id="IPR007449">
    <property type="entry name" value="ZipA_FtsZ-bd_C"/>
</dbReference>
<dbReference type="GO" id="GO:0000917">
    <property type="term" value="P:division septum assembly"/>
    <property type="evidence" value="ECO:0007669"/>
    <property type="project" value="TreeGrafter"/>
</dbReference>
<comment type="similarity">
    <text evidence="8">Belongs to the ZipA family.</text>
</comment>
<dbReference type="Pfam" id="PF04354">
    <property type="entry name" value="ZipA_C"/>
    <property type="match status" value="1"/>
</dbReference>
<protein>
    <recommendedName>
        <fullName evidence="8">Cell division protein ZipA</fullName>
    </recommendedName>
</protein>
<keyword evidence="5 10" id="KW-1133">Transmembrane helix</keyword>
<dbReference type="RefSeq" id="WP_109838239.1">
    <property type="nucleotide sequence ID" value="NZ_QGKM01000041.1"/>
</dbReference>
<dbReference type="GO" id="GO:0032153">
    <property type="term" value="C:cell division site"/>
    <property type="evidence" value="ECO:0007669"/>
    <property type="project" value="TreeGrafter"/>
</dbReference>
<dbReference type="PANTHER" id="PTHR38685:SF1">
    <property type="entry name" value="CELL DIVISION PROTEIN ZIPA"/>
    <property type="match status" value="1"/>
</dbReference>
<name>A0A317CBM4_9GAMM</name>
<dbReference type="InterPro" id="IPR036765">
    <property type="entry name" value="ZipA_FtsZ-bd_C_sf"/>
</dbReference>
<evidence type="ECO:0000313" key="13">
    <source>
        <dbReference type="Proteomes" id="UP000245539"/>
    </source>
</evidence>
<comment type="caution">
    <text evidence="12">The sequence shown here is derived from an EMBL/GenBank/DDBJ whole genome shotgun (WGS) entry which is preliminary data.</text>
</comment>
<feature type="domain" description="ZipA C-terminal FtsZ-binding" evidence="11">
    <location>
        <begin position="86"/>
        <end position="216"/>
    </location>
</feature>
<dbReference type="EMBL" id="QGKM01000041">
    <property type="protein sequence ID" value="PWQ95767.1"/>
    <property type="molecule type" value="Genomic_DNA"/>
</dbReference>
<evidence type="ECO:0000256" key="3">
    <source>
        <dbReference type="ARBA" id="ARBA00022618"/>
    </source>
</evidence>
<dbReference type="Gene3D" id="3.30.1400.10">
    <property type="entry name" value="ZipA, C-terminal FtsZ-binding domain"/>
    <property type="match status" value="1"/>
</dbReference>
<evidence type="ECO:0000256" key="1">
    <source>
        <dbReference type="ARBA" id="ARBA00022475"/>
    </source>
</evidence>
<sequence>MDIVSILITVAGIIVMIALYIMGRISQNRFPKEQDNSIPRINDDFGEVTSSIMEDIPATDGSTPVVVEETITASDPPTKERKQAVTPRQVVLFIASEEGKMLDGNKINEVLPQYHLKFGEMDLFHYPVEEDGVPSKLFSIANGIQPWTLNPDDLKDSETPGLSVMMQLPTPLDDRDAIEILVSTTQMIATDLGGSLKNGNQETFSKTDYQDLIDSLDH</sequence>
<feature type="transmembrane region" description="Helical" evidence="10">
    <location>
        <begin position="6"/>
        <end position="23"/>
    </location>
</feature>
<evidence type="ECO:0000256" key="10">
    <source>
        <dbReference type="SAM" id="Phobius"/>
    </source>
</evidence>
<keyword evidence="7 8" id="KW-0131">Cell cycle</keyword>
<evidence type="ECO:0000256" key="8">
    <source>
        <dbReference type="RuleBase" id="RU003612"/>
    </source>
</evidence>
<dbReference type="GO" id="GO:0005886">
    <property type="term" value="C:plasma membrane"/>
    <property type="evidence" value="ECO:0007669"/>
    <property type="project" value="UniProtKB-SubCell"/>
</dbReference>
<organism evidence="12 13">
    <name type="scientific">Leucothrix pacifica</name>
    <dbReference type="NCBI Taxonomy" id="1247513"/>
    <lineage>
        <taxon>Bacteria</taxon>
        <taxon>Pseudomonadati</taxon>
        <taxon>Pseudomonadota</taxon>
        <taxon>Gammaproteobacteria</taxon>
        <taxon>Thiotrichales</taxon>
        <taxon>Thiotrichaceae</taxon>
        <taxon>Leucothrix</taxon>
    </lineage>
</organism>
<dbReference type="OrthoDB" id="7054914at2"/>
<evidence type="ECO:0000256" key="4">
    <source>
        <dbReference type="ARBA" id="ARBA00022692"/>
    </source>
</evidence>
<dbReference type="SUPFAM" id="SSF64383">
    <property type="entry name" value="Cell-division protein ZipA, C-terminal domain"/>
    <property type="match status" value="1"/>
</dbReference>